<keyword evidence="1" id="KW-0812">Transmembrane</keyword>
<proteinExistence type="predicted"/>
<keyword evidence="3" id="KW-1185">Reference proteome</keyword>
<dbReference type="KEGG" id="plal:FXN65_01575"/>
<gene>
    <name evidence="2" type="ORF">FXN65_01575</name>
</gene>
<reference evidence="2 3" key="1">
    <citation type="submission" date="2019-08" db="EMBL/GenBank/DDBJ databases">
        <title>Whole-genome Sequencing of e-waste polymer degrading bacterium Pseudomonas sp. strain PE08.</title>
        <authorList>
            <person name="Kirdat K."/>
            <person name="Debbarma P."/>
            <person name="Narawade N."/>
            <person name="Suyal D."/>
            <person name="Thorat V."/>
            <person name="Shouche Y."/>
            <person name="Goel R."/>
            <person name="Yadav A."/>
        </authorList>
    </citation>
    <scope>NUCLEOTIDE SEQUENCE [LARGE SCALE GENOMIC DNA]</scope>
    <source>
        <strain evidence="2 3">PE08</strain>
    </source>
</reference>
<feature type="transmembrane region" description="Helical" evidence="1">
    <location>
        <begin position="48"/>
        <end position="70"/>
    </location>
</feature>
<accession>A0A5J6QFW1</accession>
<keyword evidence="1" id="KW-1133">Transmembrane helix</keyword>
<evidence type="ECO:0000313" key="2">
    <source>
        <dbReference type="EMBL" id="QEY60795.1"/>
    </source>
</evidence>
<dbReference type="AlphaFoldDB" id="A0A5J6QFW1"/>
<dbReference type="Proteomes" id="UP000327179">
    <property type="component" value="Chromosome"/>
</dbReference>
<name>A0A5J6QFW1_9GAMM</name>
<sequence length="152" mass="16416">MENYLLFRILHGLATLLFFGGLVGLAWYGWRNFRSGDAALIGPSLRRILLIGVPLLILVAVSLPVSGWWMVDLAGLPLGQTWLLGGAILYLFGCIAWLLLFGRVARLREQALAEGGPASAPVQRSLKFGAAYGLVGLLLFLSVLALMLAKPL</sequence>
<dbReference type="Pfam" id="PF10027">
    <property type="entry name" value="DUF2269"/>
    <property type="match status" value="1"/>
</dbReference>
<feature type="transmembrane region" description="Helical" evidence="1">
    <location>
        <begin position="82"/>
        <end position="101"/>
    </location>
</feature>
<organism evidence="2 3">
    <name type="scientific">Metapseudomonas lalkuanensis</name>
    <dbReference type="NCBI Taxonomy" id="2604832"/>
    <lineage>
        <taxon>Bacteria</taxon>
        <taxon>Pseudomonadati</taxon>
        <taxon>Pseudomonadota</taxon>
        <taxon>Gammaproteobacteria</taxon>
        <taxon>Pseudomonadales</taxon>
        <taxon>Pseudomonadaceae</taxon>
        <taxon>Metapseudomonas</taxon>
    </lineage>
</organism>
<dbReference type="EMBL" id="CP043311">
    <property type="protein sequence ID" value="QEY60795.1"/>
    <property type="molecule type" value="Genomic_DNA"/>
</dbReference>
<keyword evidence="1" id="KW-0472">Membrane</keyword>
<evidence type="ECO:0000256" key="1">
    <source>
        <dbReference type="SAM" id="Phobius"/>
    </source>
</evidence>
<feature type="transmembrane region" description="Helical" evidence="1">
    <location>
        <begin position="129"/>
        <end position="149"/>
    </location>
</feature>
<dbReference type="RefSeq" id="WP_151131342.1">
    <property type="nucleotide sequence ID" value="NZ_CP043311.1"/>
</dbReference>
<protein>
    <submittedName>
        <fullName evidence="2">DUF2269 family protein</fullName>
    </submittedName>
</protein>
<feature type="transmembrane region" description="Helical" evidence="1">
    <location>
        <begin position="6"/>
        <end position="28"/>
    </location>
</feature>
<evidence type="ECO:0000313" key="3">
    <source>
        <dbReference type="Proteomes" id="UP000327179"/>
    </source>
</evidence>
<dbReference type="InterPro" id="IPR018729">
    <property type="entry name" value="DUF2269_transmembrane"/>
</dbReference>